<dbReference type="eggNOG" id="ENOG502RJJK">
    <property type="taxonomic scope" value="Eukaryota"/>
</dbReference>
<dbReference type="InterPro" id="IPR012337">
    <property type="entry name" value="RNaseH-like_sf"/>
</dbReference>
<evidence type="ECO:0000259" key="1">
    <source>
        <dbReference type="Pfam" id="PF04937"/>
    </source>
</evidence>
<sequence length="550" mass="63296">MAASAANQAIEQEDETKSLWRYVSKLRKTTGGGNNMIQCSLCNFIFNGSYTRVRAHLLKLMGAGVRRCPYVTTSKLVELKKLDNEAKLKIEGNQTRSDVNPKFKGSLQAAFNIQARDTLDCDIARMFYSSGLPFHLARSPYYRSAFSNAANTSKLSGYVAPTYNKLRGPLLSKERSHVENLLQPTRHSWNQKGVTIVSDGWSDPQRRPLINFMTITESGPMFLKSIDESDNVVVCKAAGMLIESKFPSIYWTPCVVHTLNLALKNICAAKNTDKNSDIYHQCSWISQIADDATFVKNFIMGHSMRLSMFNNFNSLKLLFVAPTGFASTIVMLKSDEWSFYKKDNVDSAQFVKETLLTDNLWMKVDYILAFTAPIYDVLRKTDTDMTSLHLVYGMWDSMIENVKRVIYQHERKIEVEYSSFFKLVELILIDRWTKSSTPLHCLAHSLNPRYYSREWLDEDSKRLAPHQDHEITQERKKCFMRYFDDANIRTQVNIEFSNFLGGREDFADVDSLRDRRDDFSLDENEILEIANLSLDEPELEVVFFNEDEQM</sequence>
<dbReference type="Proteomes" id="UP000000226">
    <property type="component" value="Chromosome 7"/>
</dbReference>
<proteinExistence type="predicted"/>
<dbReference type="Pfam" id="PF04937">
    <property type="entry name" value="DUF659"/>
    <property type="match status" value="1"/>
</dbReference>
<reference evidence="3" key="1">
    <citation type="journal article" date="2014" name="Nat. Genet.">
        <title>A reference genome for common bean and genome-wide analysis of dual domestications.</title>
        <authorList>
            <person name="Schmutz J."/>
            <person name="McClean P.E."/>
            <person name="Mamidi S."/>
            <person name="Wu G.A."/>
            <person name="Cannon S.B."/>
            <person name="Grimwood J."/>
            <person name="Jenkins J."/>
            <person name="Shu S."/>
            <person name="Song Q."/>
            <person name="Chavarro C."/>
            <person name="Torres-Torres M."/>
            <person name="Geffroy V."/>
            <person name="Moghaddam S.M."/>
            <person name="Gao D."/>
            <person name="Abernathy B."/>
            <person name="Barry K."/>
            <person name="Blair M."/>
            <person name="Brick M.A."/>
            <person name="Chovatia M."/>
            <person name="Gepts P."/>
            <person name="Goodstein D.M."/>
            <person name="Gonzales M."/>
            <person name="Hellsten U."/>
            <person name="Hyten D.L."/>
            <person name="Jia G."/>
            <person name="Kelly J.D."/>
            <person name="Kudrna D."/>
            <person name="Lee R."/>
            <person name="Richard M.M."/>
            <person name="Miklas P.N."/>
            <person name="Osorno J.M."/>
            <person name="Rodrigues J."/>
            <person name="Thareau V."/>
            <person name="Urrea C.A."/>
            <person name="Wang M."/>
            <person name="Yu Y."/>
            <person name="Zhang M."/>
            <person name="Wing R.A."/>
            <person name="Cregan P.B."/>
            <person name="Rokhsar D.S."/>
            <person name="Jackson S.A."/>
        </authorList>
    </citation>
    <scope>NUCLEOTIDE SEQUENCE [LARGE SCALE GENOMIC DNA]</scope>
    <source>
        <strain evidence="3">cv. G19833</strain>
    </source>
</reference>
<dbReference type="OrthoDB" id="1435120at2759"/>
<dbReference type="SUPFAM" id="SSF53098">
    <property type="entry name" value="Ribonuclease H-like"/>
    <property type="match status" value="1"/>
</dbReference>
<dbReference type="PANTHER" id="PTHR32166">
    <property type="entry name" value="OSJNBA0013A04.12 PROTEIN"/>
    <property type="match status" value="1"/>
</dbReference>
<feature type="domain" description="DUF659" evidence="1">
    <location>
        <begin position="161"/>
        <end position="231"/>
    </location>
</feature>
<evidence type="ECO:0000313" key="3">
    <source>
        <dbReference type="Proteomes" id="UP000000226"/>
    </source>
</evidence>
<evidence type="ECO:0000313" key="2">
    <source>
        <dbReference type="EMBL" id="ESW16019.1"/>
    </source>
</evidence>
<dbReference type="PANTHER" id="PTHR32166:SF81">
    <property type="entry name" value="OS06G0658400 PROTEIN"/>
    <property type="match status" value="1"/>
</dbReference>
<gene>
    <name evidence="2" type="ORF">PHAVU_007G122800g</name>
</gene>
<accession>V7BDV3</accession>
<name>V7BDV3_PHAVU</name>
<dbReference type="OMA" id="DILINRW"/>
<dbReference type="AlphaFoldDB" id="V7BDV3"/>
<keyword evidence="3" id="KW-1185">Reference proteome</keyword>
<dbReference type="InterPro" id="IPR007021">
    <property type="entry name" value="DUF659"/>
</dbReference>
<dbReference type="STRING" id="3885.V7BDV3"/>
<organism evidence="2 3">
    <name type="scientific">Phaseolus vulgaris</name>
    <name type="common">Kidney bean</name>
    <name type="synonym">French bean</name>
    <dbReference type="NCBI Taxonomy" id="3885"/>
    <lineage>
        <taxon>Eukaryota</taxon>
        <taxon>Viridiplantae</taxon>
        <taxon>Streptophyta</taxon>
        <taxon>Embryophyta</taxon>
        <taxon>Tracheophyta</taxon>
        <taxon>Spermatophyta</taxon>
        <taxon>Magnoliopsida</taxon>
        <taxon>eudicotyledons</taxon>
        <taxon>Gunneridae</taxon>
        <taxon>Pentapetalae</taxon>
        <taxon>rosids</taxon>
        <taxon>fabids</taxon>
        <taxon>Fabales</taxon>
        <taxon>Fabaceae</taxon>
        <taxon>Papilionoideae</taxon>
        <taxon>50 kb inversion clade</taxon>
        <taxon>NPAAA clade</taxon>
        <taxon>indigoferoid/millettioid clade</taxon>
        <taxon>Phaseoleae</taxon>
        <taxon>Phaseolus</taxon>
    </lineage>
</organism>
<dbReference type="EMBL" id="CM002294">
    <property type="protein sequence ID" value="ESW16019.1"/>
    <property type="molecule type" value="Genomic_DNA"/>
</dbReference>
<protein>
    <recommendedName>
        <fullName evidence="1">DUF659 domain-containing protein</fullName>
    </recommendedName>
</protein>
<dbReference type="Gramene" id="ESW16019">
    <property type="protein sequence ID" value="ESW16019"/>
    <property type="gene ID" value="PHAVU_007G122800g"/>
</dbReference>